<keyword evidence="1" id="KW-0732">Signal</keyword>
<accession>M2R859</accession>
<evidence type="ECO:0000256" key="1">
    <source>
        <dbReference type="SAM" id="SignalP"/>
    </source>
</evidence>
<dbReference type="HOGENOM" id="CLU_111198_0_0_1"/>
<dbReference type="OrthoDB" id="2844016at2759"/>
<feature type="chain" id="PRO_5004024613" description="Ubiquitin 3 binding protein But2 C-terminal domain-containing protein" evidence="1">
    <location>
        <begin position="19"/>
        <end position="203"/>
    </location>
</feature>
<name>M2R859_CERS8</name>
<reference evidence="2 3" key="1">
    <citation type="journal article" date="2012" name="Proc. Natl. Acad. Sci. U.S.A.">
        <title>Comparative genomics of Ceriporiopsis subvermispora and Phanerochaete chrysosporium provide insight into selective ligninolysis.</title>
        <authorList>
            <person name="Fernandez-Fueyo E."/>
            <person name="Ruiz-Duenas F.J."/>
            <person name="Ferreira P."/>
            <person name="Floudas D."/>
            <person name="Hibbett D.S."/>
            <person name="Canessa P."/>
            <person name="Larrondo L.F."/>
            <person name="James T.Y."/>
            <person name="Seelenfreund D."/>
            <person name="Lobos S."/>
            <person name="Polanco R."/>
            <person name="Tello M."/>
            <person name="Honda Y."/>
            <person name="Watanabe T."/>
            <person name="Watanabe T."/>
            <person name="Ryu J.S."/>
            <person name="Kubicek C.P."/>
            <person name="Schmoll M."/>
            <person name="Gaskell J."/>
            <person name="Hammel K.E."/>
            <person name="St John F.J."/>
            <person name="Vanden Wymelenberg A."/>
            <person name="Sabat G."/>
            <person name="Splinter BonDurant S."/>
            <person name="Syed K."/>
            <person name="Yadav J.S."/>
            <person name="Doddapaneni H."/>
            <person name="Subramanian V."/>
            <person name="Lavin J.L."/>
            <person name="Oguiza J.A."/>
            <person name="Perez G."/>
            <person name="Pisabarro A.G."/>
            <person name="Ramirez L."/>
            <person name="Santoyo F."/>
            <person name="Master E."/>
            <person name="Coutinho P.M."/>
            <person name="Henrissat B."/>
            <person name="Lombard V."/>
            <person name="Magnuson J.K."/>
            <person name="Kuees U."/>
            <person name="Hori C."/>
            <person name="Igarashi K."/>
            <person name="Samejima M."/>
            <person name="Held B.W."/>
            <person name="Barry K.W."/>
            <person name="LaButti K.M."/>
            <person name="Lapidus A."/>
            <person name="Lindquist E.A."/>
            <person name="Lucas S.M."/>
            <person name="Riley R."/>
            <person name="Salamov A.A."/>
            <person name="Hoffmeister D."/>
            <person name="Schwenk D."/>
            <person name="Hadar Y."/>
            <person name="Yarden O."/>
            <person name="de Vries R.P."/>
            <person name="Wiebenga A."/>
            <person name="Stenlid J."/>
            <person name="Eastwood D."/>
            <person name="Grigoriev I.V."/>
            <person name="Berka R.M."/>
            <person name="Blanchette R.A."/>
            <person name="Kersten P."/>
            <person name="Martinez A.T."/>
            <person name="Vicuna R."/>
            <person name="Cullen D."/>
        </authorList>
    </citation>
    <scope>NUCLEOTIDE SEQUENCE [LARGE SCALE GENOMIC DNA]</scope>
    <source>
        <strain evidence="2 3">B</strain>
    </source>
</reference>
<evidence type="ECO:0000313" key="3">
    <source>
        <dbReference type="Proteomes" id="UP000016930"/>
    </source>
</evidence>
<keyword evidence="3" id="KW-1185">Reference proteome</keyword>
<feature type="signal peptide" evidence="1">
    <location>
        <begin position="1"/>
        <end position="18"/>
    </location>
</feature>
<evidence type="ECO:0008006" key="4">
    <source>
        <dbReference type="Google" id="ProtNLM"/>
    </source>
</evidence>
<dbReference type="Proteomes" id="UP000016930">
    <property type="component" value="Unassembled WGS sequence"/>
</dbReference>
<proteinExistence type="predicted"/>
<dbReference type="EMBL" id="KB445802">
    <property type="protein sequence ID" value="EMD34871.1"/>
    <property type="molecule type" value="Genomic_DNA"/>
</dbReference>
<sequence length="203" mass="20598">MLAFSFLFAALAIPTALAGSALRLRQSGCKGSIPGKIDTASNITINALDSDAANSGGQGLPLVALVATIGGVETTYVLATQATASTLVGSTTFADFSLQNDILAPIIPNTFSANLAVQPGLIIEFASGQIGQAIPEEFCGIANTDPAGGGISEPLLSVNGDTSDFALCMSGPIGVIVFQPNADNSGEYDIDSCTSVDILIFEH</sequence>
<evidence type="ECO:0000313" key="2">
    <source>
        <dbReference type="EMBL" id="EMD34871.1"/>
    </source>
</evidence>
<protein>
    <recommendedName>
        <fullName evidence="4">Ubiquitin 3 binding protein But2 C-terminal domain-containing protein</fullName>
    </recommendedName>
</protein>
<organism evidence="2 3">
    <name type="scientific">Ceriporiopsis subvermispora (strain B)</name>
    <name type="common">White-rot fungus</name>
    <name type="synonym">Gelatoporia subvermispora</name>
    <dbReference type="NCBI Taxonomy" id="914234"/>
    <lineage>
        <taxon>Eukaryota</taxon>
        <taxon>Fungi</taxon>
        <taxon>Dikarya</taxon>
        <taxon>Basidiomycota</taxon>
        <taxon>Agaricomycotina</taxon>
        <taxon>Agaricomycetes</taxon>
        <taxon>Polyporales</taxon>
        <taxon>Gelatoporiaceae</taxon>
        <taxon>Gelatoporia</taxon>
    </lineage>
</organism>
<dbReference type="AlphaFoldDB" id="M2R859"/>
<gene>
    <name evidence="2" type="ORF">CERSUDRAFT_67258</name>
</gene>